<protein>
    <submittedName>
        <fullName evidence="1">Uncharacterized protein</fullName>
    </submittedName>
</protein>
<dbReference type="EMBL" id="ASPP01022571">
    <property type="protein sequence ID" value="ETO11324.1"/>
    <property type="molecule type" value="Genomic_DNA"/>
</dbReference>
<accession>X6MBT1</accession>
<dbReference type="InterPro" id="IPR015915">
    <property type="entry name" value="Kelch-typ_b-propeller"/>
</dbReference>
<dbReference type="Proteomes" id="UP000023152">
    <property type="component" value="Unassembled WGS sequence"/>
</dbReference>
<sequence>MELTDIKEDQMVNQNVTNSFQTLAPLPAPFCGMQYIAHKNEIIICGSYKHHKCYSYHILKNQYKLICSYPKKTKLGDHCVVKRVINNDNKDDIILLSFSGYNLFDEKHTLVMRYVSVWNTETMRGRLKTKTQRNKAMNGYP</sequence>
<gene>
    <name evidence="1" type="ORF">RFI_26050</name>
</gene>
<reference evidence="1 2" key="1">
    <citation type="journal article" date="2013" name="Curr. Biol.">
        <title>The Genome of the Foraminiferan Reticulomyxa filosa.</title>
        <authorList>
            <person name="Glockner G."/>
            <person name="Hulsmann N."/>
            <person name="Schleicher M."/>
            <person name="Noegel A.A."/>
            <person name="Eichinger L."/>
            <person name="Gallinger C."/>
            <person name="Pawlowski J."/>
            <person name="Sierra R."/>
            <person name="Euteneuer U."/>
            <person name="Pillet L."/>
            <person name="Moustafa A."/>
            <person name="Platzer M."/>
            <person name="Groth M."/>
            <person name="Szafranski K."/>
            <person name="Schliwa M."/>
        </authorList>
    </citation>
    <scope>NUCLEOTIDE SEQUENCE [LARGE SCALE GENOMIC DNA]</scope>
</reference>
<name>X6MBT1_RETFI</name>
<evidence type="ECO:0000313" key="1">
    <source>
        <dbReference type="EMBL" id="ETO11324.1"/>
    </source>
</evidence>
<dbReference type="AlphaFoldDB" id="X6MBT1"/>
<keyword evidence="2" id="KW-1185">Reference proteome</keyword>
<organism evidence="1 2">
    <name type="scientific">Reticulomyxa filosa</name>
    <dbReference type="NCBI Taxonomy" id="46433"/>
    <lineage>
        <taxon>Eukaryota</taxon>
        <taxon>Sar</taxon>
        <taxon>Rhizaria</taxon>
        <taxon>Retaria</taxon>
        <taxon>Foraminifera</taxon>
        <taxon>Monothalamids</taxon>
        <taxon>Reticulomyxidae</taxon>
        <taxon>Reticulomyxa</taxon>
    </lineage>
</organism>
<dbReference type="SUPFAM" id="SSF117281">
    <property type="entry name" value="Kelch motif"/>
    <property type="match status" value="1"/>
</dbReference>
<proteinExistence type="predicted"/>
<dbReference type="Gene3D" id="2.120.10.80">
    <property type="entry name" value="Kelch-type beta propeller"/>
    <property type="match status" value="1"/>
</dbReference>
<comment type="caution">
    <text evidence="1">The sequence shown here is derived from an EMBL/GenBank/DDBJ whole genome shotgun (WGS) entry which is preliminary data.</text>
</comment>
<evidence type="ECO:0000313" key="2">
    <source>
        <dbReference type="Proteomes" id="UP000023152"/>
    </source>
</evidence>